<feature type="site" description="Transition state stabilizer" evidence="10">
    <location>
        <position position="125"/>
    </location>
</feature>
<evidence type="ECO:0000256" key="9">
    <source>
        <dbReference type="PIRSR" id="PIRSR601621-2"/>
    </source>
</evidence>
<evidence type="ECO:0000256" key="12">
    <source>
        <dbReference type="RuleBase" id="RU363051"/>
    </source>
</evidence>
<dbReference type="PRINTS" id="PR00462">
    <property type="entry name" value="LIGNINASE"/>
</dbReference>
<dbReference type="EMBL" id="CP072754">
    <property type="protein sequence ID" value="QUC19029.1"/>
    <property type="molecule type" value="Genomic_DNA"/>
</dbReference>
<dbReference type="EC" id="1.11.1.-" evidence="12"/>
<feature type="binding site" description="axial binding residue" evidence="9">
    <location>
        <position position="254"/>
    </location>
    <ligand>
        <name>heme b</name>
        <dbReference type="ChEBI" id="CHEBI:60344"/>
    </ligand>
    <ligandPart>
        <name>Fe</name>
        <dbReference type="ChEBI" id="CHEBI:18248"/>
    </ligandPart>
</feature>
<dbReference type="PROSITE" id="PS50873">
    <property type="entry name" value="PEROXIDASE_4"/>
    <property type="match status" value="1"/>
</dbReference>
<evidence type="ECO:0000256" key="7">
    <source>
        <dbReference type="ARBA" id="ARBA00023180"/>
    </source>
</evidence>
<keyword evidence="2 12" id="KW-0575">Peroxidase</keyword>
<comment type="similarity">
    <text evidence="1 12">Belongs to the peroxidase family. Ligninase subfamily.</text>
</comment>
<evidence type="ECO:0000256" key="10">
    <source>
        <dbReference type="PIRSR" id="PIRSR601621-3"/>
    </source>
</evidence>
<dbReference type="GO" id="GO:0020037">
    <property type="term" value="F:heme binding"/>
    <property type="evidence" value="ECO:0007669"/>
    <property type="project" value="UniProtKB-UniRule"/>
</dbReference>
<dbReference type="PROSITE" id="PS00436">
    <property type="entry name" value="PEROXIDASE_2"/>
    <property type="match status" value="1"/>
</dbReference>
<evidence type="ECO:0000256" key="6">
    <source>
        <dbReference type="ARBA" id="ARBA00023004"/>
    </source>
</evidence>
<name>A0A063BSN6_USTVR</name>
<feature type="binding site" evidence="9">
    <location>
        <position position="279"/>
    </location>
    <ligand>
        <name>Ca(2+)</name>
        <dbReference type="ChEBI" id="CHEBI:29108"/>
        <label>2</label>
    </ligand>
</feature>
<dbReference type="OrthoDB" id="2113341at2759"/>
<feature type="binding site" evidence="9">
    <location>
        <position position="147"/>
    </location>
    <ligand>
        <name>Ca(2+)</name>
        <dbReference type="ChEBI" id="CHEBI:29108"/>
        <label>1</label>
    </ligand>
</feature>
<feature type="active site" description="Proton acceptor" evidence="8">
    <location>
        <position position="129"/>
    </location>
</feature>
<dbReference type="InterPro" id="IPR010255">
    <property type="entry name" value="Haem_peroxidase_sf"/>
</dbReference>
<feature type="binding site" evidence="9">
    <location>
        <position position="145"/>
    </location>
    <ligand>
        <name>Ca(2+)</name>
        <dbReference type="ChEBI" id="CHEBI:29108"/>
        <label>1</label>
    </ligand>
</feature>
<feature type="disulfide bond" evidence="11">
    <location>
        <begin position="95"/>
        <end position="351"/>
    </location>
</feature>
<keyword evidence="9 12" id="KW-0106">Calcium</keyword>
<feature type="domain" description="Plant heme peroxidase family profile" evidence="14">
    <location>
        <begin position="182"/>
        <end position="296"/>
    </location>
</feature>
<dbReference type="GO" id="GO:0000302">
    <property type="term" value="P:response to reactive oxygen species"/>
    <property type="evidence" value="ECO:0007669"/>
    <property type="project" value="TreeGrafter"/>
</dbReference>
<dbReference type="EMBL" id="BBTG02000013">
    <property type="protein sequence ID" value="GAO18830.1"/>
    <property type="molecule type" value="Genomic_DNA"/>
</dbReference>
<gene>
    <name evidence="16" type="ORF">UV8b_03270</name>
    <name evidence="15" type="ORF">UVI_02029890</name>
</gene>
<dbReference type="Proteomes" id="UP000054053">
    <property type="component" value="Unassembled WGS sequence"/>
</dbReference>
<dbReference type="AlphaFoldDB" id="A0A063BSN6"/>
<dbReference type="GO" id="GO:0046872">
    <property type="term" value="F:metal ion binding"/>
    <property type="evidence" value="ECO:0007669"/>
    <property type="project" value="UniProtKB-UniRule"/>
</dbReference>
<proteinExistence type="inferred from homology"/>
<evidence type="ECO:0000313" key="15">
    <source>
        <dbReference type="EMBL" id="GAO18830.1"/>
    </source>
</evidence>
<dbReference type="Proteomes" id="UP000027002">
    <property type="component" value="Chromosome 2"/>
</dbReference>
<dbReference type="InterPro" id="IPR019794">
    <property type="entry name" value="Peroxidases_AS"/>
</dbReference>
<dbReference type="PANTHER" id="PTHR31356:SF66">
    <property type="entry name" value="CATALASE-PEROXIDASE"/>
    <property type="match status" value="1"/>
</dbReference>
<evidence type="ECO:0000256" key="5">
    <source>
        <dbReference type="ARBA" id="ARBA00023002"/>
    </source>
</evidence>
<evidence type="ECO:0000256" key="13">
    <source>
        <dbReference type="SAM" id="MobiDB-lite"/>
    </source>
</evidence>
<dbReference type="Gene3D" id="1.10.520.10">
    <property type="match status" value="1"/>
</dbReference>
<evidence type="ECO:0000259" key="14">
    <source>
        <dbReference type="PROSITE" id="PS50873"/>
    </source>
</evidence>
<dbReference type="GeneID" id="66064048"/>
<dbReference type="GO" id="GO:0034599">
    <property type="term" value="P:cellular response to oxidative stress"/>
    <property type="evidence" value="ECO:0007669"/>
    <property type="project" value="InterPro"/>
</dbReference>
<reference evidence="15" key="1">
    <citation type="journal article" date="2016" name="Genome Announc.">
        <title>Genome Sequence of Ustilaginoidea virens IPU010, a Rice Pathogenic Fungus Causing False Smut.</title>
        <authorList>
            <person name="Kumagai T."/>
            <person name="Ishii T."/>
            <person name="Terai G."/>
            <person name="Umemura M."/>
            <person name="Machida M."/>
            <person name="Asai K."/>
        </authorList>
    </citation>
    <scope>NUCLEOTIDE SEQUENCE [LARGE SCALE GENOMIC DNA]</scope>
    <source>
        <strain evidence="15">IPU010</strain>
    </source>
</reference>
<keyword evidence="5 12" id="KW-0560">Oxidoreductase</keyword>
<keyword evidence="17" id="KW-1185">Reference proteome</keyword>
<dbReference type="Pfam" id="PF00141">
    <property type="entry name" value="peroxidase"/>
    <property type="match status" value="1"/>
</dbReference>
<dbReference type="InterPro" id="IPR044831">
    <property type="entry name" value="Ccp1-like"/>
</dbReference>
<accession>A0A063BSN6</accession>
<feature type="binding site" evidence="9">
    <location>
        <position position="130"/>
    </location>
    <ligand>
        <name>Ca(2+)</name>
        <dbReference type="ChEBI" id="CHEBI:29108"/>
        <label>1</label>
    </ligand>
</feature>
<dbReference type="Gene3D" id="1.10.420.10">
    <property type="entry name" value="Peroxidase, domain 2"/>
    <property type="match status" value="1"/>
</dbReference>
<dbReference type="STRING" id="1159556.A0A063BSN6"/>
<dbReference type="InterPro" id="IPR002016">
    <property type="entry name" value="Haem_peroxidase"/>
</dbReference>
<feature type="binding site" evidence="9">
    <location>
        <position position="272"/>
    </location>
    <ligand>
        <name>Ca(2+)</name>
        <dbReference type="ChEBI" id="CHEBI:29108"/>
        <label>2</label>
    </ligand>
</feature>
<evidence type="ECO:0000256" key="2">
    <source>
        <dbReference type="ARBA" id="ARBA00022559"/>
    </source>
</evidence>
<feature type="binding site" evidence="9">
    <location>
        <position position="274"/>
    </location>
    <ligand>
        <name>Ca(2+)</name>
        <dbReference type="ChEBI" id="CHEBI:29108"/>
        <label>2</label>
    </ligand>
</feature>
<reference evidence="18" key="2">
    <citation type="journal article" date="2016" name="Genome Announc.">
        <title>Genome sequence of Ustilaginoidea virens IPU010, a rice pathogenic fungus causing false smut.</title>
        <authorList>
            <person name="Kumagai T."/>
            <person name="Ishii T."/>
            <person name="Terai G."/>
            <person name="Umemura M."/>
            <person name="Machida M."/>
            <person name="Asai K."/>
        </authorList>
    </citation>
    <scope>NUCLEOTIDE SEQUENCE [LARGE SCALE GENOMIC DNA]</scope>
    <source>
        <strain evidence="18">IPU010</strain>
    </source>
</reference>
<organism evidence="15 18">
    <name type="scientific">Ustilaginoidea virens</name>
    <name type="common">Rice false smut fungus</name>
    <name type="synonym">Villosiclava virens</name>
    <dbReference type="NCBI Taxonomy" id="1159556"/>
    <lineage>
        <taxon>Eukaryota</taxon>
        <taxon>Fungi</taxon>
        <taxon>Dikarya</taxon>
        <taxon>Ascomycota</taxon>
        <taxon>Pezizomycotina</taxon>
        <taxon>Sordariomycetes</taxon>
        <taxon>Hypocreomycetidae</taxon>
        <taxon>Hypocreales</taxon>
        <taxon>Clavicipitaceae</taxon>
        <taxon>Ustilaginoidea</taxon>
    </lineage>
</organism>
<feature type="disulfide bond" evidence="11">
    <location>
        <begin position="116"/>
        <end position="199"/>
    </location>
</feature>
<dbReference type="RefSeq" id="XP_042996702.1">
    <property type="nucleotide sequence ID" value="XM_043140768.1"/>
</dbReference>
<dbReference type="GO" id="GO:0042744">
    <property type="term" value="P:hydrogen peroxide catabolic process"/>
    <property type="evidence" value="ECO:0007669"/>
    <property type="project" value="TreeGrafter"/>
</dbReference>
<evidence type="ECO:0000313" key="18">
    <source>
        <dbReference type="Proteomes" id="UP000054053"/>
    </source>
</evidence>
<evidence type="ECO:0000313" key="17">
    <source>
        <dbReference type="Proteomes" id="UP000027002"/>
    </source>
</evidence>
<dbReference type="SUPFAM" id="SSF48113">
    <property type="entry name" value="Heme-dependent peroxidases"/>
    <property type="match status" value="1"/>
</dbReference>
<evidence type="ECO:0000256" key="8">
    <source>
        <dbReference type="PIRSR" id="PIRSR601621-1"/>
    </source>
</evidence>
<dbReference type="GO" id="GO:0004601">
    <property type="term" value="F:peroxidase activity"/>
    <property type="evidence" value="ECO:0007669"/>
    <property type="project" value="UniProtKB-KW"/>
</dbReference>
<keyword evidence="4 9" id="KW-0479">Metal-binding</keyword>
<keyword evidence="7" id="KW-0325">Glycoprotein</keyword>
<dbReference type="KEGG" id="uvi:66064048"/>
<evidence type="ECO:0000256" key="1">
    <source>
        <dbReference type="ARBA" id="ARBA00006089"/>
    </source>
</evidence>
<dbReference type="PANTHER" id="PTHR31356">
    <property type="entry name" value="THYLAKOID LUMENAL 29 KDA PROTEIN, CHLOROPLASTIC-RELATED"/>
    <property type="match status" value="1"/>
</dbReference>
<sequence>MKFQTALVAVAGLARAYHHNMNDIEALLSKGKYNNEPSTALLGDLKRLKDNQLTFAGKYIKALLQNSDHVPGRSEPSYPLPLPARDTKACKKHTCCIWRHIYFDMAKEMKDAKGDCNDLARAAVRLGFHDAGTWSSKTGDGGGADGSIVLAGECESRAENKGLEDSCKKLREWFKKYKKYHVGMADLIQFAHNVASAVCLSGPGSPTFVGRKDRHHPSPKGNLPSPDQSADELLALFAAKTISPRGLVSLLGAHSVGKQRFVDTKQANASFDTTPEIWDTNFYDEVLKDQPSNGVFRLKSDGVLARDARSQTAWKSFMGFMGTFPWGTEYNREYARLSLLGVKNINHLTVCNSTILDPDPAK</sequence>
<protein>
    <recommendedName>
        <fullName evidence="12">Peroxidase</fullName>
        <ecNumber evidence="12">1.11.1.-</ecNumber>
    </recommendedName>
</protein>
<evidence type="ECO:0000256" key="11">
    <source>
        <dbReference type="PIRSR" id="PIRSR601621-4"/>
    </source>
</evidence>
<evidence type="ECO:0000256" key="3">
    <source>
        <dbReference type="ARBA" id="ARBA00022617"/>
    </source>
</evidence>
<feature type="binding site" evidence="9">
    <location>
        <position position="143"/>
    </location>
    <ligand>
        <name>Ca(2+)</name>
        <dbReference type="ChEBI" id="CHEBI:29108"/>
        <label>1</label>
    </ligand>
</feature>
<dbReference type="PRINTS" id="PR00458">
    <property type="entry name" value="PEROXIDASE"/>
</dbReference>
<feature type="binding site" evidence="9">
    <location>
        <position position="255"/>
    </location>
    <ligand>
        <name>Ca(2+)</name>
        <dbReference type="ChEBI" id="CHEBI:29108"/>
        <label>2</label>
    </ligand>
</feature>
<evidence type="ECO:0000313" key="16">
    <source>
        <dbReference type="EMBL" id="QUC19029.1"/>
    </source>
</evidence>
<keyword evidence="11" id="KW-1015">Disulfide bond</keyword>
<evidence type="ECO:0000256" key="4">
    <source>
        <dbReference type="ARBA" id="ARBA00022723"/>
    </source>
</evidence>
<reference evidence="16" key="3">
    <citation type="submission" date="2020-03" db="EMBL/GenBank/DDBJ databases">
        <title>A mixture of massive structural variations and highly conserved coding sequences in Ustilaginoidea virens genome.</title>
        <authorList>
            <person name="Zhang K."/>
            <person name="Zhao Z."/>
            <person name="Zhang Z."/>
            <person name="Li Y."/>
            <person name="Hsiang T."/>
            <person name="Sun W."/>
        </authorList>
    </citation>
    <scope>NUCLEOTIDE SEQUENCE</scope>
    <source>
        <strain evidence="16">UV-8b</strain>
    </source>
</reference>
<dbReference type="InterPro" id="IPR001621">
    <property type="entry name" value="Ligninase"/>
</dbReference>
<comment type="cofactor">
    <cofactor evidence="9">
        <name>heme b</name>
        <dbReference type="ChEBI" id="CHEBI:60344"/>
    </cofactor>
    <text evidence="9">Binds 1 heme b (iron(II)-protoporphyrin IX) group per subunit.</text>
</comment>
<dbReference type="HOGENOM" id="CLU_041038_1_0_1"/>
<keyword evidence="6 9" id="KW-0408">Iron</keyword>
<keyword evidence="3 9" id="KW-0349">Heme</keyword>
<comment type="cofactor">
    <cofactor evidence="9 12">
        <name>Ca(2+)</name>
        <dbReference type="ChEBI" id="CHEBI:29108"/>
    </cofactor>
    <text evidence="9 12">Binds 2 calcium ions per subunit.</text>
</comment>
<feature type="region of interest" description="Disordered" evidence="13">
    <location>
        <begin position="208"/>
        <end position="227"/>
    </location>
</feature>